<dbReference type="Gene3D" id="1.20.1070.10">
    <property type="entry name" value="Rhodopsin 7-helix transmembrane proteins"/>
    <property type="match status" value="1"/>
</dbReference>
<dbReference type="OrthoDB" id="1100386at2759"/>
<accession>A0A3B4Z9I5</accession>
<feature type="transmembrane region" description="Helical" evidence="9">
    <location>
        <begin position="927"/>
        <end position="945"/>
    </location>
</feature>
<dbReference type="SUPFAM" id="SSF56436">
    <property type="entry name" value="C-type lectin-like"/>
    <property type="match status" value="1"/>
</dbReference>
<dbReference type="RefSeq" id="XP_008290434.1">
    <property type="nucleotide sequence ID" value="XM_008292212.1"/>
</dbReference>
<keyword evidence="3 9" id="KW-0812">Transmembrane</keyword>
<dbReference type="PANTHER" id="PTHR12011">
    <property type="entry name" value="ADHESION G-PROTEIN COUPLED RECEPTOR"/>
    <property type="match status" value="1"/>
</dbReference>
<feature type="domain" description="G-protein coupled receptors family 2 profile 2" evidence="12">
    <location>
        <begin position="727"/>
        <end position="974"/>
    </location>
</feature>
<dbReference type="InterPro" id="IPR000203">
    <property type="entry name" value="GPS"/>
</dbReference>
<evidence type="ECO:0000256" key="2">
    <source>
        <dbReference type="ARBA" id="ARBA00007343"/>
    </source>
</evidence>
<feature type="transmembrane region" description="Helical" evidence="9">
    <location>
        <begin position="796"/>
        <end position="820"/>
    </location>
</feature>
<evidence type="ECO:0000259" key="13">
    <source>
        <dbReference type="PROSITE" id="PS51828"/>
    </source>
</evidence>
<dbReference type="AlphaFoldDB" id="A0A3B4Z9I5"/>
<dbReference type="GO" id="GO:0007189">
    <property type="term" value="P:adenylate cyclase-activating G protein-coupled receptor signaling pathway"/>
    <property type="evidence" value="ECO:0007669"/>
    <property type="project" value="TreeGrafter"/>
</dbReference>
<reference evidence="16" key="2">
    <citation type="submission" date="2025-04" db="UniProtKB">
        <authorList>
            <consortium name="RefSeq"/>
        </authorList>
    </citation>
    <scope>IDENTIFICATION</scope>
</reference>
<keyword evidence="16" id="KW-0675">Receptor</keyword>
<dbReference type="InterPro" id="IPR013320">
    <property type="entry name" value="ConA-like_dom_sf"/>
</dbReference>
<protein>
    <submittedName>
        <fullName evidence="14 16">Probable G-protein coupled receptor 144</fullName>
    </submittedName>
</protein>
<feature type="transmembrane region" description="Helical" evidence="9">
    <location>
        <begin position="870"/>
        <end position="894"/>
    </location>
</feature>
<dbReference type="Gene3D" id="2.60.120.200">
    <property type="match status" value="1"/>
</dbReference>
<dbReference type="PROSITE" id="PS50221">
    <property type="entry name" value="GAIN_B"/>
    <property type="match status" value="1"/>
</dbReference>
<comment type="caution">
    <text evidence="7">Lacks conserved residue(s) required for the propagation of feature annotation.</text>
</comment>
<feature type="signal peptide" evidence="10">
    <location>
        <begin position="1"/>
        <end position="21"/>
    </location>
</feature>
<keyword evidence="6" id="KW-1015">Disulfide bond</keyword>
<dbReference type="GO" id="GO:0007166">
    <property type="term" value="P:cell surface receptor signaling pathway"/>
    <property type="evidence" value="ECO:0007669"/>
    <property type="project" value="InterPro"/>
</dbReference>
<evidence type="ECO:0000256" key="3">
    <source>
        <dbReference type="ARBA" id="ARBA00022692"/>
    </source>
</evidence>
<feature type="transmembrane region" description="Helical" evidence="9">
    <location>
        <begin position="832"/>
        <end position="850"/>
    </location>
</feature>
<dbReference type="SMART" id="SM00159">
    <property type="entry name" value="PTX"/>
    <property type="match status" value="1"/>
</dbReference>
<dbReference type="PROSITE" id="PS51828">
    <property type="entry name" value="PTX_2"/>
    <property type="match status" value="1"/>
</dbReference>
<evidence type="ECO:0000256" key="9">
    <source>
        <dbReference type="SAM" id="Phobius"/>
    </source>
</evidence>
<feature type="domain" description="GAIN-B" evidence="11">
    <location>
        <begin position="543"/>
        <end position="718"/>
    </location>
</feature>
<comment type="subcellular location">
    <subcellularLocation>
        <location evidence="1">Membrane</location>
        <topology evidence="1">Multi-pass membrane protein</topology>
    </subcellularLocation>
</comment>
<dbReference type="Gene3D" id="2.60.220.50">
    <property type="match status" value="1"/>
</dbReference>
<dbReference type="GeneTree" id="ENSGT00940000161534"/>
<dbReference type="CDD" id="cd00037">
    <property type="entry name" value="CLECT"/>
    <property type="match status" value="1"/>
</dbReference>
<dbReference type="InterPro" id="IPR016186">
    <property type="entry name" value="C-type_lectin-like/link_sf"/>
</dbReference>
<dbReference type="InterPro" id="IPR046338">
    <property type="entry name" value="GAIN_dom_sf"/>
</dbReference>
<evidence type="ECO:0000256" key="6">
    <source>
        <dbReference type="ARBA" id="ARBA00023157"/>
    </source>
</evidence>
<dbReference type="InterPro" id="IPR016187">
    <property type="entry name" value="CTDL_fold"/>
</dbReference>
<feature type="transmembrane region" description="Helical" evidence="9">
    <location>
        <begin position="766"/>
        <end position="784"/>
    </location>
</feature>
<dbReference type="Pfam" id="PF00002">
    <property type="entry name" value="7tm_2"/>
    <property type="match status" value="1"/>
</dbReference>
<dbReference type="InterPro" id="IPR001759">
    <property type="entry name" value="PTX_dom"/>
</dbReference>
<evidence type="ECO:0000313" key="15">
    <source>
        <dbReference type="Proteomes" id="UP000694891"/>
    </source>
</evidence>
<feature type="compositionally biased region" description="Low complexity" evidence="8">
    <location>
        <begin position="998"/>
        <end position="1012"/>
    </location>
</feature>
<proteinExistence type="inferred from homology"/>
<dbReference type="InterPro" id="IPR000832">
    <property type="entry name" value="GPCR_2_secretin-like"/>
</dbReference>
<keyword evidence="15" id="KW-1185">Reference proteome</keyword>
<dbReference type="STRING" id="144197.ENSSPAP00000003174"/>
<reference evidence="14" key="1">
    <citation type="submission" date="2023-09" db="UniProtKB">
        <authorList>
            <consortium name="Ensembl"/>
        </authorList>
    </citation>
    <scope>IDENTIFICATION</scope>
</reference>
<feature type="region of interest" description="Disordered" evidence="8">
    <location>
        <begin position="995"/>
        <end position="1086"/>
    </location>
</feature>
<dbReference type="SMART" id="SM00303">
    <property type="entry name" value="GPS"/>
    <property type="match status" value="1"/>
</dbReference>
<dbReference type="FunFam" id="1.20.1070.10:FF:000252">
    <property type="entry name" value="Adhesion G protein-coupled receptor D2"/>
    <property type="match status" value="1"/>
</dbReference>
<dbReference type="InterPro" id="IPR057244">
    <property type="entry name" value="GAIN_B"/>
</dbReference>
<dbReference type="Proteomes" id="UP000694891">
    <property type="component" value="Unplaced"/>
</dbReference>
<feature type="transmembrane region" description="Helical" evidence="9">
    <location>
        <begin position="951"/>
        <end position="973"/>
    </location>
</feature>
<feature type="chain" id="PRO_5044591102" evidence="10">
    <location>
        <begin position="22"/>
        <end position="1117"/>
    </location>
</feature>
<dbReference type="PANTHER" id="PTHR12011:SF58">
    <property type="entry name" value="ADHESION G-PROTEIN COUPLED RECEPTOR D2"/>
    <property type="match status" value="1"/>
</dbReference>
<evidence type="ECO:0000313" key="16">
    <source>
        <dbReference type="RefSeq" id="XP_008290434.1"/>
    </source>
</evidence>
<keyword evidence="10" id="KW-0732">Signal</keyword>
<keyword evidence="5 9" id="KW-0472">Membrane</keyword>
<dbReference type="Ensembl" id="ENSSPAT00000003230.1">
    <property type="protein sequence ID" value="ENSSPAP00000003174.1"/>
    <property type="gene ID" value="ENSSPAG00000002446.1"/>
</dbReference>
<evidence type="ECO:0000256" key="7">
    <source>
        <dbReference type="PROSITE-ProRule" id="PRU01172"/>
    </source>
</evidence>
<gene>
    <name evidence="16" type="primary">LOC103364917</name>
</gene>
<keyword evidence="4 9" id="KW-1133">Transmembrane helix</keyword>
<sequence length="1117" mass="123307">MHWLLFPSLGLLVCFHSYVRAFTLETRTHTYDESYYEYVPDRLQWKSAGELCNQRSGALATVSNPMENQELTSFLKSLNISQPVWIARKVVTHLTSYPRTQILNFTGRSDRKHARLLHNFPSMGSVTVCTHLRFDPNCSGISTIFSYSIQSYINEFQLRANLIRGRRVQLALLVHGIHGPYQEAFDHDDAWHSVCVSWSQTGGRWAIYTDGLVISRGEGLNNTASIGPDGLFIIGQEQDTFGGSFKTDKSFSGSITELHIWDRVLNSSEIFTMEKECSPISSGLVFKWSGAAMEIEPSLSTLCGDSPCQGNLTMLADSLLDCPLDMSFLQNQTFPFELIYGSTSDEDCGIFDPVTGRCELAKCNSLNGAVCQFKKEGLDVFNLPKTPFFSRLSKDPLTKPVMEELSVNNSWDGDLTLLQKLTQAVVHTVETGGPHLLTSSDVFCFSQMIDKMIAQASTHSSGANAAEVMVSIATNYVNIANLMLEPHMATQWMGLTENGVSVGPFTIVKSIDNLIEALADMLSAEGRGFILSTKNIDVYMKWQKLSQESCNQVFKPSAVGSHKPSSTSLDELLIPDTELQRIHTLGYEEVMFIHTHYSHLSEIVSEAKEPALSHQENSKRIVPGHLASAVISASIRDSSKTQTIPVAVQYTLASSHVVEYSQRATPVCAFWDFSLMQSQTSSWSTDGCAVIFVGSGVTSCLCNHTTNFAVLMNYMEFKWSPEEELILTKLTFIGSGASLCALVVTLMLFTVLDIPKSDRTSIHKNLFIALICAQVILLCSGSAIHNKVACTLVAALLHLFFMAAFSWMLVEGLLLWSKVVAVNLNEDQHMKYYYLIGWGLPVLIVTITLASASGKYSADGYCWLSVQNGVIWGFAGPVIFIIMVNILILTRVVVITISTAKRRSIMLAMGTSPVEQAYEQIRAAVKAVLVLLPILGLTWLCGVLVPFSIVMAYIFILLNSLQGLFIFLIYGVYNTEVRSTVNRIKERRKALNFSNCASSRPSSSVTNSRPVSFPLGTTPSQEEEEAAAYTCSNTPGQVEEERTRGQLSIPCVPERLENPLSQTSKGTHPDREELPPPPSDALPPGCSLHVPMELEFAASCFPRSPAPQKSYGLVYVD</sequence>
<evidence type="ECO:0000313" key="14">
    <source>
        <dbReference type="Ensembl" id="ENSSPAP00000003174.1"/>
    </source>
</evidence>
<dbReference type="GeneID" id="103364917"/>
<name>A0A3B4Z9I5_9TELE</name>
<feature type="domain" description="Pentraxin (PTX)" evidence="13">
    <location>
        <begin position="99"/>
        <end position="308"/>
    </location>
</feature>
<evidence type="ECO:0000259" key="11">
    <source>
        <dbReference type="PROSITE" id="PS50221"/>
    </source>
</evidence>
<dbReference type="InterPro" id="IPR017981">
    <property type="entry name" value="GPCR_2-like_7TM"/>
</dbReference>
<dbReference type="SUPFAM" id="SSF49899">
    <property type="entry name" value="Concanavalin A-like lectins/glucanases"/>
    <property type="match status" value="1"/>
</dbReference>
<comment type="similarity">
    <text evidence="2">Belongs to the G-protein coupled receptor 2 family. Adhesion G-protein coupled receptor (ADGR) subfamily.</text>
</comment>
<dbReference type="PROSITE" id="PS50261">
    <property type="entry name" value="G_PROTEIN_RECEP_F2_4"/>
    <property type="match status" value="1"/>
</dbReference>
<dbReference type="Pfam" id="PF01825">
    <property type="entry name" value="GPS"/>
    <property type="match status" value="1"/>
</dbReference>
<dbReference type="Pfam" id="PF00354">
    <property type="entry name" value="Pentaxin"/>
    <property type="match status" value="1"/>
</dbReference>
<dbReference type="PRINTS" id="PR00249">
    <property type="entry name" value="GPCRSECRETIN"/>
</dbReference>
<dbReference type="Gene3D" id="3.10.100.10">
    <property type="entry name" value="Mannose-Binding Protein A, subunit A"/>
    <property type="match status" value="1"/>
</dbReference>
<evidence type="ECO:0000256" key="10">
    <source>
        <dbReference type="SAM" id="SignalP"/>
    </source>
</evidence>
<evidence type="ECO:0000256" key="1">
    <source>
        <dbReference type="ARBA" id="ARBA00004141"/>
    </source>
</evidence>
<evidence type="ECO:0000256" key="4">
    <source>
        <dbReference type="ARBA" id="ARBA00022989"/>
    </source>
</evidence>
<evidence type="ECO:0000256" key="8">
    <source>
        <dbReference type="SAM" id="MobiDB-lite"/>
    </source>
</evidence>
<evidence type="ECO:0000256" key="5">
    <source>
        <dbReference type="ARBA" id="ARBA00023136"/>
    </source>
</evidence>
<evidence type="ECO:0000259" key="12">
    <source>
        <dbReference type="PROSITE" id="PS50261"/>
    </source>
</evidence>
<dbReference type="GO" id="GO:0004930">
    <property type="term" value="F:G protein-coupled receptor activity"/>
    <property type="evidence" value="ECO:0007669"/>
    <property type="project" value="InterPro"/>
</dbReference>
<organism evidence="14">
    <name type="scientific">Stegastes partitus</name>
    <name type="common">bicolor damselfish</name>
    <dbReference type="NCBI Taxonomy" id="144197"/>
    <lineage>
        <taxon>Eukaryota</taxon>
        <taxon>Metazoa</taxon>
        <taxon>Chordata</taxon>
        <taxon>Craniata</taxon>
        <taxon>Vertebrata</taxon>
        <taxon>Euteleostomi</taxon>
        <taxon>Actinopterygii</taxon>
        <taxon>Neopterygii</taxon>
        <taxon>Teleostei</taxon>
        <taxon>Neoteleostei</taxon>
        <taxon>Acanthomorphata</taxon>
        <taxon>Ovalentaria</taxon>
        <taxon>Pomacentridae</taxon>
        <taxon>Stegastes</taxon>
    </lineage>
</organism>
<dbReference type="GO" id="GO:0005886">
    <property type="term" value="C:plasma membrane"/>
    <property type="evidence" value="ECO:0007669"/>
    <property type="project" value="UniProtKB-SubCell"/>
</dbReference>
<feature type="transmembrane region" description="Helical" evidence="9">
    <location>
        <begin position="730"/>
        <end position="754"/>
    </location>
</feature>